<protein>
    <submittedName>
        <fullName evidence="2">Uncharacterized protein</fullName>
    </submittedName>
</protein>
<gene>
    <name evidence="2" type="ORF">MNBD_CHLOROFLEXI01-4044</name>
</gene>
<dbReference type="AlphaFoldDB" id="A0A3B0URH7"/>
<keyword evidence="1" id="KW-0472">Membrane</keyword>
<evidence type="ECO:0000313" key="2">
    <source>
        <dbReference type="EMBL" id="VAW30853.1"/>
    </source>
</evidence>
<feature type="transmembrane region" description="Helical" evidence="1">
    <location>
        <begin position="12"/>
        <end position="32"/>
    </location>
</feature>
<name>A0A3B0URH7_9ZZZZ</name>
<proteinExistence type="predicted"/>
<evidence type="ECO:0000256" key="1">
    <source>
        <dbReference type="SAM" id="Phobius"/>
    </source>
</evidence>
<dbReference type="EMBL" id="UOEU01000096">
    <property type="protein sequence ID" value="VAW30853.1"/>
    <property type="molecule type" value="Genomic_DNA"/>
</dbReference>
<accession>A0A3B0URH7</accession>
<organism evidence="2">
    <name type="scientific">hydrothermal vent metagenome</name>
    <dbReference type="NCBI Taxonomy" id="652676"/>
    <lineage>
        <taxon>unclassified sequences</taxon>
        <taxon>metagenomes</taxon>
        <taxon>ecological metagenomes</taxon>
    </lineage>
</organism>
<keyword evidence="1" id="KW-0812">Transmembrane</keyword>
<reference evidence="2" key="1">
    <citation type="submission" date="2018-06" db="EMBL/GenBank/DDBJ databases">
        <authorList>
            <person name="Zhirakovskaya E."/>
        </authorList>
    </citation>
    <scope>NUCLEOTIDE SEQUENCE</scope>
</reference>
<keyword evidence="1" id="KW-1133">Transmembrane helix</keyword>
<sequence length="71" mass="8325">MFVLDQVDLTFQMLWLAGGLILTVWAFVFIVLRKLVARWQNGFATTRQRDSVFPQVARSRPMSAFRQLNHK</sequence>